<proteinExistence type="inferred from homology"/>
<dbReference type="OrthoDB" id="10259545at2759"/>
<dbReference type="EC" id="2.5.1.47" evidence="4 12"/>
<keyword evidence="6 12" id="KW-0808">Transferase</keyword>
<keyword evidence="16" id="KW-1185">Reference proteome</keyword>
<evidence type="ECO:0000256" key="9">
    <source>
        <dbReference type="ARBA" id="ARBA00047931"/>
    </source>
</evidence>
<dbReference type="Gramene" id="Pp3c17_10880V3.3">
    <property type="protein sequence ID" value="Pp3c17_10880V3.3"/>
    <property type="gene ID" value="Pp3c17_10880"/>
</dbReference>
<dbReference type="InterPro" id="IPR005859">
    <property type="entry name" value="CysK"/>
</dbReference>
<evidence type="ECO:0000259" key="13">
    <source>
        <dbReference type="Pfam" id="PF00291"/>
    </source>
</evidence>
<accession>A0A2K1J3F3</accession>
<feature type="binding site" evidence="10">
    <location>
        <begin position="296"/>
        <end position="300"/>
    </location>
    <ligand>
        <name>pyridoxal 5'-phosphate</name>
        <dbReference type="ChEBI" id="CHEBI:597326"/>
    </ligand>
</feature>
<dbReference type="GO" id="GO:0005737">
    <property type="term" value="C:cytoplasm"/>
    <property type="evidence" value="ECO:0000318"/>
    <property type="project" value="GO_Central"/>
</dbReference>
<evidence type="ECO:0000256" key="8">
    <source>
        <dbReference type="ARBA" id="ARBA00023192"/>
    </source>
</evidence>
<dbReference type="EnsemblPlants" id="Pp3c17_10880V3.1">
    <property type="protein sequence ID" value="Pp3c17_10880V3.1"/>
    <property type="gene ID" value="Pp3c17_10880"/>
</dbReference>
<feature type="binding site" evidence="10">
    <location>
        <position position="384"/>
    </location>
    <ligand>
        <name>pyridoxal 5'-phosphate</name>
        <dbReference type="ChEBI" id="CHEBI:597326"/>
    </ligand>
</feature>
<sequence length="446" mass="48361">MASTSIVAGTASTYHHECSLVHSSPRFQRQGRLLRFGSCFQIIHTRGVTRFLTKASELGTSLSSLAAVELSPSFRQSWWFHPLPCRCQTRSFDHSFARNLRIRATGVRDATPDTATNDAILDNVLGLVGNTPMVYLNRVSSNCCAKIACKLEALGPCRSVKDRIALAMVEDAERRGLIKPGVSTLIEPTSGNTGIGLAFVCASKGYKLILTMPEDQSMERRILVQAFGGQVVTTPAKSSMTGAILKAEALCREIPNAYILQQFRNPANPRVHFETTGPEIWRDTCGKVDFLISGVGTGGTITGCGEYLKSKNDQIKIVGVEPAESAVLSGGQPGYHQIQGIGAGFIPAVLNVNILDEVFEVLSRDAILMARRLHLEEGLMVGISSGAAAFASVQIGQRPENEGKLLVCVLPSFGERYLSTPLFQHIRKANMEDDKTFNTACLLKTT</sequence>
<evidence type="ECO:0000256" key="7">
    <source>
        <dbReference type="ARBA" id="ARBA00022898"/>
    </source>
</evidence>
<reference evidence="14 16" key="2">
    <citation type="journal article" date="2018" name="Plant J.">
        <title>The Physcomitrella patens chromosome-scale assembly reveals moss genome structure and evolution.</title>
        <authorList>
            <person name="Lang D."/>
            <person name="Ullrich K.K."/>
            <person name="Murat F."/>
            <person name="Fuchs J."/>
            <person name="Jenkins J."/>
            <person name="Haas F.B."/>
            <person name="Piednoel M."/>
            <person name="Gundlach H."/>
            <person name="Van Bel M."/>
            <person name="Meyberg R."/>
            <person name="Vives C."/>
            <person name="Morata J."/>
            <person name="Symeonidi A."/>
            <person name="Hiss M."/>
            <person name="Muchero W."/>
            <person name="Kamisugi Y."/>
            <person name="Saleh O."/>
            <person name="Blanc G."/>
            <person name="Decker E.L."/>
            <person name="van Gessel N."/>
            <person name="Grimwood J."/>
            <person name="Hayes R.D."/>
            <person name="Graham S.W."/>
            <person name="Gunter L.E."/>
            <person name="McDaniel S.F."/>
            <person name="Hoernstein S.N.W."/>
            <person name="Larsson A."/>
            <person name="Li F.W."/>
            <person name="Perroud P.F."/>
            <person name="Phillips J."/>
            <person name="Ranjan P."/>
            <person name="Rokshar D.S."/>
            <person name="Rothfels C.J."/>
            <person name="Schneider L."/>
            <person name="Shu S."/>
            <person name="Stevenson D.W."/>
            <person name="Thummler F."/>
            <person name="Tillich M."/>
            <person name="Villarreal Aguilar J.C."/>
            <person name="Widiez T."/>
            <person name="Wong G.K."/>
            <person name="Wymore A."/>
            <person name="Zhang Y."/>
            <person name="Zimmer A.D."/>
            <person name="Quatrano R.S."/>
            <person name="Mayer K.F.X."/>
            <person name="Goodstein D."/>
            <person name="Casacuberta J.M."/>
            <person name="Vandepoele K."/>
            <person name="Reski R."/>
            <person name="Cuming A.C."/>
            <person name="Tuskan G.A."/>
            <person name="Maumus F."/>
            <person name="Salse J."/>
            <person name="Schmutz J."/>
            <person name="Rensing S.A."/>
        </authorList>
    </citation>
    <scope>NUCLEOTIDE SEQUENCE [LARGE SCALE GENOMIC DNA]</scope>
    <source>
        <strain evidence="15 16">cv. Gransden 2004</strain>
    </source>
</reference>
<evidence type="ECO:0000256" key="4">
    <source>
        <dbReference type="ARBA" id="ARBA00012681"/>
    </source>
</evidence>
<feature type="domain" description="Tryptophan synthase beta chain-like PALP" evidence="13">
    <location>
        <begin position="126"/>
        <end position="411"/>
    </location>
</feature>
<feature type="binding site" evidence="10">
    <location>
        <position position="192"/>
    </location>
    <ligand>
        <name>pyridoxal 5'-phosphate</name>
        <dbReference type="ChEBI" id="CHEBI:597326"/>
    </ligand>
</feature>
<dbReference type="SUPFAM" id="SSF53686">
    <property type="entry name" value="Tryptophan synthase beta subunit-like PLP-dependent enzymes"/>
    <property type="match status" value="1"/>
</dbReference>
<dbReference type="EnsemblPlants" id="Pp3c17_10880V3.3">
    <property type="protein sequence ID" value="Pp3c17_10880V3.3"/>
    <property type="gene ID" value="Pp3c17_10880"/>
</dbReference>
<reference evidence="15" key="3">
    <citation type="submission" date="2020-12" db="UniProtKB">
        <authorList>
            <consortium name="EnsemblPlants"/>
        </authorList>
    </citation>
    <scope>IDENTIFICATION</scope>
</reference>
<evidence type="ECO:0000256" key="3">
    <source>
        <dbReference type="ARBA" id="ARBA00007103"/>
    </source>
</evidence>
<comment type="similarity">
    <text evidence="3 12">Belongs to the cysteine synthase/cystathionine beta-synthase family.</text>
</comment>
<evidence type="ECO:0000256" key="5">
    <source>
        <dbReference type="ARBA" id="ARBA00022605"/>
    </source>
</evidence>
<evidence type="ECO:0000313" key="16">
    <source>
        <dbReference type="Proteomes" id="UP000006727"/>
    </source>
</evidence>
<dbReference type="Gramene" id="Pp3c17_10880V3.1">
    <property type="protein sequence ID" value="Pp3c17_10880V3.1"/>
    <property type="gene ID" value="Pp3c17_10880"/>
</dbReference>
<dbReference type="GeneID" id="112294906"/>
<dbReference type="Gramene" id="Pp3c17_10880V3.2">
    <property type="protein sequence ID" value="Pp3c17_10880V3.2"/>
    <property type="gene ID" value="Pp3c17_10880"/>
</dbReference>
<protein>
    <recommendedName>
        <fullName evidence="4 12">Cysteine synthase</fullName>
        <ecNumber evidence="4 12">2.5.1.47</ecNumber>
    </recommendedName>
</protein>
<name>A0A2K1J3F3_PHYPA</name>
<dbReference type="STRING" id="3218.A0A2K1J3F3"/>
<evidence type="ECO:0000256" key="10">
    <source>
        <dbReference type="PIRSR" id="PIRSR605856-50"/>
    </source>
</evidence>
<dbReference type="InterPro" id="IPR036052">
    <property type="entry name" value="TrpB-like_PALP_sf"/>
</dbReference>
<dbReference type="CDD" id="cd01561">
    <property type="entry name" value="CBS_like"/>
    <property type="match status" value="1"/>
</dbReference>
<dbReference type="GO" id="GO:0004124">
    <property type="term" value="F:cysteine synthase activity"/>
    <property type="evidence" value="ECO:0000318"/>
    <property type="project" value="GO_Central"/>
</dbReference>
<dbReference type="RefSeq" id="XP_024401666.1">
    <property type="nucleotide sequence ID" value="XM_024545898.2"/>
</dbReference>
<keyword evidence="5 12" id="KW-0028">Amino-acid biosynthesis</keyword>
<dbReference type="Proteomes" id="UP000006727">
    <property type="component" value="Chromosome 17"/>
</dbReference>
<feature type="modified residue" description="N6-(pyridoxal phosphate)lysine" evidence="11">
    <location>
        <position position="161"/>
    </location>
</feature>
<dbReference type="NCBIfam" id="TIGR01136">
    <property type="entry name" value="cysKM"/>
    <property type="match status" value="1"/>
</dbReference>
<dbReference type="InterPro" id="IPR050214">
    <property type="entry name" value="Cys_Synth/Cystath_Beta-Synth"/>
</dbReference>
<organism evidence="14">
    <name type="scientific">Physcomitrium patens</name>
    <name type="common">Spreading-leaved earth moss</name>
    <name type="synonym">Physcomitrella patens</name>
    <dbReference type="NCBI Taxonomy" id="3218"/>
    <lineage>
        <taxon>Eukaryota</taxon>
        <taxon>Viridiplantae</taxon>
        <taxon>Streptophyta</taxon>
        <taxon>Embryophyta</taxon>
        <taxon>Bryophyta</taxon>
        <taxon>Bryophytina</taxon>
        <taxon>Bryopsida</taxon>
        <taxon>Funariidae</taxon>
        <taxon>Funariales</taxon>
        <taxon>Funariaceae</taxon>
        <taxon>Physcomitrium</taxon>
    </lineage>
</organism>
<dbReference type="FunFam" id="3.40.50.1100:FF:000067">
    <property type="entry name" value="Cysteine synthase"/>
    <property type="match status" value="1"/>
</dbReference>
<evidence type="ECO:0000313" key="15">
    <source>
        <dbReference type="EnsemblPlants" id="Pp3c17_10880V3.1"/>
    </source>
</evidence>
<keyword evidence="7 10" id="KW-0663">Pyridoxal phosphate</keyword>
<dbReference type="GO" id="GO:0006535">
    <property type="term" value="P:cysteine biosynthetic process from serine"/>
    <property type="evidence" value="ECO:0000318"/>
    <property type="project" value="GO_Central"/>
</dbReference>
<reference evidence="14 16" key="1">
    <citation type="journal article" date="2008" name="Science">
        <title>The Physcomitrella genome reveals evolutionary insights into the conquest of land by plants.</title>
        <authorList>
            <person name="Rensing S."/>
            <person name="Lang D."/>
            <person name="Zimmer A."/>
            <person name="Terry A."/>
            <person name="Salamov A."/>
            <person name="Shapiro H."/>
            <person name="Nishiyama T."/>
            <person name="Perroud P.-F."/>
            <person name="Lindquist E."/>
            <person name="Kamisugi Y."/>
            <person name="Tanahashi T."/>
            <person name="Sakakibara K."/>
            <person name="Fujita T."/>
            <person name="Oishi K."/>
            <person name="Shin-I T."/>
            <person name="Kuroki Y."/>
            <person name="Toyoda A."/>
            <person name="Suzuki Y."/>
            <person name="Hashimoto A."/>
            <person name="Yamaguchi K."/>
            <person name="Sugano A."/>
            <person name="Kohara Y."/>
            <person name="Fujiyama A."/>
            <person name="Anterola A."/>
            <person name="Aoki S."/>
            <person name="Ashton N."/>
            <person name="Barbazuk W.B."/>
            <person name="Barker E."/>
            <person name="Bennetzen J."/>
            <person name="Bezanilla M."/>
            <person name="Blankenship R."/>
            <person name="Cho S.H."/>
            <person name="Dutcher S."/>
            <person name="Estelle M."/>
            <person name="Fawcett J.A."/>
            <person name="Gundlach H."/>
            <person name="Hanada K."/>
            <person name="Heyl A."/>
            <person name="Hicks K.A."/>
            <person name="Hugh J."/>
            <person name="Lohr M."/>
            <person name="Mayer K."/>
            <person name="Melkozernov A."/>
            <person name="Murata T."/>
            <person name="Nelson D."/>
            <person name="Pils B."/>
            <person name="Prigge M."/>
            <person name="Reiss B."/>
            <person name="Renner T."/>
            <person name="Rombauts S."/>
            <person name="Rushton P."/>
            <person name="Sanderfoot A."/>
            <person name="Schween G."/>
            <person name="Shiu S.-H."/>
            <person name="Stueber K."/>
            <person name="Theodoulou F.L."/>
            <person name="Tu H."/>
            <person name="Van de Peer Y."/>
            <person name="Verrier P.J."/>
            <person name="Waters E."/>
            <person name="Wood A."/>
            <person name="Yang L."/>
            <person name="Cove D."/>
            <person name="Cuming A."/>
            <person name="Hasebe M."/>
            <person name="Lucas S."/>
            <person name="Mishler D.B."/>
            <person name="Reski R."/>
            <person name="Grigoriev I."/>
            <person name="Quatrano R.S."/>
            <person name="Boore J.L."/>
        </authorList>
    </citation>
    <scope>NUCLEOTIDE SEQUENCE [LARGE SCALE GENOMIC DNA]</scope>
    <source>
        <strain evidence="15 16">cv. Gransden 2004</strain>
    </source>
</reference>
<dbReference type="PANTHER" id="PTHR10314">
    <property type="entry name" value="CYSTATHIONINE BETA-SYNTHASE"/>
    <property type="match status" value="1"/>
</dbReference>
<dbReference type="InterPro" id="IPR005856">
    <property type="entry name" value="Cys_synth"/>
</dbReference>
<dbReference type="FunFam" id="3.40.50.1100:FF:000130">
    <property type="entry name" value="Cysteine synthase"/>
    <property type="match status" value="1"/>
</dbReference>
<gene>
    <name evidence="15" type="primary">LOC112294906</name>
    <name evidence="14" type="ORF">PHYPA_021906</name>
</gene>
<evidence type="ECO:0000256" key="2">
    <source>
        <dbReference type="ARBA" id="ARBA00004962"/>
    </source>
</evidence>
<dbReference type="EMBL" id="ABEU02000017">
    <property type="protein sequence ID" value="PNR36056.1"/>
    <property type="molecule type" value="Genomic_DNA"/>
</dbReference>
<comment type="pathway">
    <text evidence="2">Amino-acid biosynthesis; L-cysteine biosynthesis; L-cysteine from L-serine: step 2/2.</text>
</comment>
<evidence type="ECO:0000256" key="6">
    <source>
        <dbReference type="ARBA" id="ARBA00022679"/>
    </source>
</evidence>
<evidence type="ECO:0000256" key="11">
    <source>
        <dbReference type="PIRSR" id="PIRSR605856-51"/>
    </source>
</evidence>
<dbReference type="EnsemblPlants" id="Pp3c17_10880V3.2">
    <property type="protein sequence ID" value="Pp3c17_10880V3.2"/>
    <property type="gene ID" value="Pp3c17_10880"/>
</dbReference>
<keyword evidence="8 12" id="KW-0198">Cysteine biosynthesis</keyword>
<dbReference type="Pfam" id="PF00291">
    <property type="entry name" value="PALP"/>
    <property type="match status" value="1"/>
</dbReference>
<dbReference type="PaxDb" id="3218-PP1S105_118V6.1"/>
<comment type="cofactor">
    <cofactor evidence="1 10 12">
        <name>pyridoxal 5'-phosphate</name>
        <dbReference type="ChEBI" id="CHEBI:597326"/>
    </cofactor>
</comment>
<dbReference type="RefSeq" id="XP_024401665.1">
    <property type="nucleotide sequence ID" value="XM_024545897.2"/>
</dbReference>
<evidence type="ECO:0000313" key="14">
    <source>
        <dbReference type="EMBL" id="PNR36056.1"/>
    </source>
</evidence>
<dbReference type="InterPro" id="IPR001926">
    <property type="entry name" value="TrpB-like_PALP"/>
</dbReference>
<comment type="catalytic activity">
    <reaction evidence="9 12">
        <text>O-acetyl-L-serine + hydrogen sulfide = L-cysteine + acetate</text>
        <dbReference type="Rhea" id="RHEA:14829"/>
        <dbReference type="ChEBI" id="CHEBI:29919"/>
        <dbReference type="ChEBI" id="CHEBI:30089"/>
        <dbReference type="ChEBI" id="CHEBI:35235"/>
        <dbReference type="ChEBI" id="CHEBI:58340"/>
        <dbReference type="EC" id="2.5.1.47"/>
    </reaction>
</comment>
<evidence type="ECO:0000256" key="12">
    <source>
        <dbReference type="RuleBase" id="RU003985"/>
    </source>
</evidence>
<dbReference type="InterPro" id="IPR001216">
    <property type="entry name" value="P-phosphate_BS"/>
</dbReference>
<dbReference type="PROSITE" id="PS00901">
    <property type="entry name" value="CYS_SYNTHASE"/>
    <property type="match status" value="1"/>
</dbReference>
<dbReference type="NCBIfam" id="TIGR01139">
    <property type="entry name" value="cysK"/>
    <property type="match status" value="1"/>
</dbReference>
<evidence type="ECO:0000256" key="1">
    <source>
        <dbReference type="ARBA" id="ARBA00001933"/>
    </source>
</evidence>
<dbReference type="AlphaFoldDB" id="A0A2K1J3F3"/>
<dbReference type="Gene3D" id="3.40.50.1100">
    <property type="match status" value="2"/>
</dbReference>